<proteinExistence type="predicted"/>
<feature type="region of interest" description="Disordered" evidence="1">
    <location>
        <begin position="79"/>
        <end position="101"/>
    </location>
</feature>
<organism evidence="2 3">
    <name type="scientific">Marasmius tenuissimus</name>
    <dbReference type="NCBI Taxonomy" id="585030"/>
    <lineage>
        <taxon>Eukaryota</taxon>
        <taxon>Fungi</taxon>
        <taxon>Dikarya</taxon>
        <taxon>Basidiomycota</taxon>
        <taxon>Agaricomycotina</taxon>
        <taxon>Agaricomycetes</taxon>
        <taxon>Agaricomycetidae</taxon>
        <taxon>Agaricales</taxon>
        <taxon>Marasmiineae</taxon>
        <taxon>Marasmiaceae</taxon>
        <taxon>Marasmius</taxon>
    </lineage>
</organism>
<accession>A0ABR2ZH97</accession>
<feature type="compositionally biased region" description="Gly residues" evidence="1">
    <location>
        <begin position="1"/>
        <end position="14"/>
    </location>
</feature>
<comment type="caution">
    <text evidence="2">The sequence shown here is derived from an EMBL/GenBank/DDBJ whole genome shotgun (WGS) entry which is preliminary data.</text>
</comment>
<sequence>MRSFGFGNGTGTQGGYDSDGSSHSASIMHSYNSSEGSDSNDAPVNGVSADLSNTSDLQPISDMDCWGGLQLLGAQCDRENGTTITPDDVANNREPGELESGSCPYQDPLHKDVAANNDVVTGYLQSCGSGSASGCNIGADPLAGNAVDGADNAPSIHSEVNSAVTTGHNIVDTQNVRGAGIPRVSPSDDNAEVDSRVHDDGPPIQLAPLPEQIRTFTMRSFAPFTSLIPRVPATSRPSLTVEDLWGSFGSSLSGTDAPAAPQYSQSHCFVSDSLMEGQDDDSAVD</sequence>
<keyword evidence="3" id="KW-1185">Reference proteome</keyword>
<gene>
    <name evidence="2" type="ORF">AAF712_012508</name>
</gene>
<evidence type="ECO:0000313" key="3">
    <source>
        <dbReference type="Proteomes" id="UP001437256"/>
    </source>
</evidence>
<protein>
    <submittedName>
        <fullName evidence="2">Uncharacterized protein</fullName>
    </submittedName>
</protein>
<dbReference type="Proteomes" id="UP001437256">
    <property type="component" value="Unassembled WGS sequence"/>
</dbReference>
<evidence type="ECO:0000256" key="1">
    <source>
        <dbReference type="SAM" id="MobiDB-lite"/>
    </source>
</evidence>
<reference evidence="2 3" key="1">
    <citation type="submission" date="2024-05" db="EMBL/GenBank/DDBJ databases">
        <title>A draft genome resource for the thread blight pathogen Marasmius tenuissimus strain MS-2.</title>
        <authorList>
            <person name="Yulfo-Soto G.E."/>
            <person name="Baruah I.K."/>
            <person name="Amoako-Attah I."/>
            <person name="Bukari Y."/>
            <person name="Meinhardt L.W."/>
            <person name="Bailey B.A."/>
            <person name="Cohen S.P."/>
        </authorList>
    </citation>
    <scope>NUCLEOTIDE SEQUENCE [LARGE SCALE GENOMIC DNA]</scope>
    <source>
        <strain evidence="2 3">MS-2</strain>
    </source>
</reference>
<feature type="region of interest" description="Disordered" evidence="1">
    <location>
        <begin position="1"/>
        <end position="55"/>
    </location>
</feature>
<feature type="region of interest" description="Disordered" evidence="1">
    <location>
        <begin position="178"/>
        <end position="204"/>
    </location>
</feature>
<name>A0ABR2ZH97_9AGAR</name>
<dbReference type="EMBL" id="JBBXMP010000164">
    <property type="protein sequence ID" value="KAL0060728.1"/>
    <property type="molecule type" value="Genomic_DNA"/>
</dbReference>
<feature type="compositionally biased region" description="Polar residues" evidence="1">
    <location>
        <begin position="19"/>
        <end position="42"/>
    </location>
</feature>
<evidence type="ECO:0000313" key="2">
    <source>
        <dbReference type="EMBL" id="KAL0060728.1"/>
    </source>
</evidence>